<accession>A0A3P1T5F0</accession>
<evidence type="ECO:0000313" key="7">
    <source>
        <dbReference type="EMBL" id="RRD04732.1"/>
    </source>
</evidence>
<gene>
    <name evidence="7" type="ORF">EII34_09340</name>
</gene>
<evidence type="ECO:0000256" key="6">
    <source>
        <dbReference type="SAM" id="SignalP"/>
    </source>
</evidence>
<dbReference type="OrthoDB" id="9810636at2"/>
<dbReference type="SUPFAM" id="SSF53807">
    <property type="entry name" value="Helical backbone' metal receptor"/>
    <property type="match status" value="1"/>
</dbReference>
<name>A0A3P1T5F0_9ACTN</name>
<dbReference type="PANTHER" id="PTHR42953">
    <property type="entry name" value="HIGH-AFFINITY ZINC UPTAKE SYSTEM PROTEIN ZNUA-RELATED"/>
    <property type="match status" value="1"/>
</dbReference>
<dbReference type="GO" id="GO:0030313">
    <property type="term" value="C:cell envelope"/>
    <property type="evidence" value="ECO:0007669"/>
    <property type="project" value="UniProtKB-SubCell"/>
</dbReference>
<comment type="subcellular location">
    <subcellularLocation>
        <location evidence="1">Cell envelope</location>
    </subcellularLocation>
</comment>
<evidence type="ECO:0000313" key="8">
    <source>
        <dbReference type="Proteomes" id="UP000280819"/>
    </source>
</evidence>
<protein>
    <submittedName>
        <fullName evidence="7">Zinc ABC transporter substrate-binding protein</fullName>
    </submittedName>
</protein>
<feature type="chain" id="PRO_5038449807" evidence="6">
    <location>
        <begin position="26"/>
        <end position="326"/>
    </location>
</feature>
<dbReference type="EMBL" id="RQZG01000009">
    <property type="protein sequence ID" value="RRD04732.1"/>
    <property type="molecule type" value="Genomic_DNA"/>
</dbReference>
<dbReference type="PANTHER" id="PTHR42953:SF1">
    <property type="entry name" value="METAL-BINDING PROTEIN HI_0362-RELATED"/>
    <property type="match status" value="1"/>
</dbReference>
<evidence type="ECO:0000256" key="5">
    <source>
        <dbReference type="RuleBase" id="RU003512"/>
    </source>
</evidence>
<dbReference type="GO" id="GO:0007155">
    <property type="term" value="P:cell adhesion"/>
    <property type="evidence" value="ECO:0007669"/>
    <property type="project" value="InterPro"/>
</dbReference>
<dbReference type="Proteomes" id="UP000280819">
    <property type="component" value="Unassembled WGS sequence"/>
</dbReference>
<evidence type="ECO:0000256" key="2">
    <source>
        <dbReference type="ARBA" id="ARBA00022448"/>
    </source>
</evidence>
<dbReference type="PRINTS" id="PR00691">
    <property type="entry name" value="ADHESINB"/>
</dbReference>
<evidence type="ECO:0000256" key="3">
    <source>
        <dbReference type="ARBA" id="ARBA00022723"/>
    </source>
</evidence>
<dbReference type="PRINTS" id="PR00690">
    <property type="entry name" value="ADHESNFAMILY"/>
</dbReference>
<comment type="similarity">
    <text evidence="5">Belongs to the bacterial solute-binding protein 9 family.</text>
</comment>
<sequence>MQTSMFGAISRRALVALAASTIALAGCSPANGPTTQESRASGETKALTVYATTGYLGDAVANIAPDAKVTVMVGPGGDPHTYQPTTKDTEAMTQADVVVWTGLHMEAQMIDQLRGFGDKQIEVGTKLDESKLLEWPELDEQGNTLHDPHIWNDPDIWSDVVMIVAEKLGEVDKDNAETYRKNAEAYQGKIAETVKTAKAELDKVPAGSRVLITGHDAFNYFGRAFDFEIHATDFVSSEAQLSAAEMSDLAKLISEKKVPVIFQDNLANPQAIESLKEAVRANGGEVEVSDEALFADALGDTPETNTYLGVLQTNARTISKALGGSR</sequence>
<dbReference type="GO" id="GO:0030001">
    <property type="term" value="P:metal ion transport"/>
    <property type="evidence" value="ECO:0007669"/>
    <property type="project" value="InterPro"/>
</dbReference>
<proteinExistence type="inferred from homology"/>
<dbReference type="InterPro" id="IPR006129">
    <property type="entry name" value="AdhesinB"/>
</dbReference>
<dbReference type="Gene3D" id="3.40.50.1980">
    <property type="entry name" value="Nitrogenase molybdenum iron protein domain"/>
    <property type="match status" value="2"/>
</dbReference>
<comment type="caution">
    <text evidence="7">The sequence shown here is derived from an EMBL/GenBank/DDBJ whole genome shotgun (WGS) entry which is preliminary data.</text>
</comment>
<keyword evidence="4 6" id="KW-0732">Signal</keyword>
<feature type="signal peptide" evidence="6">
    <location>
        <begin position="1"/>
        <end position="25"/>
    </location>
</feature>
<reference evidence="7 8" key="1">
    <citation type="submission" date="2018-11" db="EMBL/GenBank/DDBJ databases">
        <title>Genomes From Bacteria Associated with the Canine Oral Cavity: a Test Case for Automated Genome-Based Taxonomic Assignment.</title>
        <authorList>
            <person name="Coil D.A."/>
            <person name="Jospin G."/>
            <person name="Darling A.E."/>
            <person name="Wallis C."/>
            <person name="Davis I.J."/>
            <person name="Harris S."/>
            <person name="Eisen J.A."/>
            <person name="Holcombe L.J."/>
            <person name="O'Flynn C."/>
        </authorList>
    </citation>
    <scope>NUCLEOTIDE SEQUENCE [LARGE SCALE GENOMIC DNA]</scope>
    <source>
        <strain evidence="7 8">OH887_COT-365</strain>
    </source>
</reference>
<dbReference type="InterPro" id="IPR050492">
    <property type="entry name" value="Bact_metal-bind_prot9"/>
</dbReference>
<dbReference type="InterPro" id="IPR006127">
    <property type="entry name" value="ZnuA-like"/>
</dbReference>
<evidence type="ECO:0000256" key="4">
    <source>
        <dbReference type="ARBA" id="ARBA00022729"/>
    </source>
</evidence>
<evidence type="ECO:0000256" key="1">
    <source>
        <dbReference type="ARBA" id="ARBA00004196"/>
    </source>
</evidence>
<dbReference type="GO" id="GO:0046872">
    <property type="term" value="F:metal ion binding"/>
    <property type="evidence" value="ECO:0007669"/>
    <property type="project" value="UniProtKB-KW"/>
</dbReference>
<keyword evidence="3" id="KW-0479">Metal-binding</keyword>
<dbReference type="RefSeq" id="WP_124844884.1">
    <property type="nucleotide sequence ID" value="NZ_RQZG01000009.1"/>
</dbReference>
<dbReference type="InterPro" id="IPR006128">
    <property type="entry name" value="Lipoprotein_PsaA-like"/>
</dbReference>
<keyword evidence="2 5" id="KW-0813">Transport</keyword>
<organism evidence="7 8">
    <name type="scientific">Arachnia propionica</name>
    <dbReference type="NCBI Taxonomy" id="1750"/>
    <lineage>
        <taxon>Bacteria</taxon>
        <taxon>Bacillati</taxon>
        <taxon>Actinomycetota</taxon>
        <taxon>Actinomycetes</taxon>
        <taxon>Propionibacteriales</taxon>
        <taxon>Propionibacteriaceae</taxon>
        <taxon>Arachnia</taxon>
    </lineage>
</organism>
<dbReference type="Pfam" id="PF01297">
    <property type="entry name" value="ZnuA"/>
    <property type="match status" value="1"/>
</dbReference>
<dbReference type="AlphaFoldDB" id="A0A3P1T5F0"/>